<reference evidence="2" key="1">
    <citation type="journal article" date="2016" name="Nat. Biotechnol.">
        <title>Sequencing wild and cultivated cassava and related species reveals extensive interspecific hybridization and genetic diversity.</title>
        <authorList>
            <person name="Bredeson J.V."/>
            <person name="Lyons J.B."/>
            <person name="Prochnik S.E."/>
            <person name="Wu G.A."/>
            <person name="Ha C.M."/>
            <person name="Edsinger-Gonzales E."/>
            <person name="Grimwood J."/>
            <person name="Schmutz J."/>
            <person name="Rabbi I.Y."/>
            <person name="Egesi C."/>
            <person name="Nauluvula P."/>
            <person name="Lebot V."/>
            <person name="Ndunguru J."/>
            <person name="Mkamilo G."/>
            <person name="Bart R.S."/>
            <person name="Setter T.L."/>
            <person name="Gleadow R.M."/>
            <person name="Kulakow P."/>
            <person name="Ferguson M.E."/>
            <person name="Rounsley S."/>
            <person name="Rokhsar D.S."/>
        </authorList>
    </citation>
    <scope>NUCLEOTIDE SEQUENCE [LARGE SCALE GENOMIC DNA]</scope>
    <source>
        <strain evidence="2">cv. AM560-2</strain>
    </source>
</reference>
<comment type="caution">
    <text evidence="1">The sequence shown here is derived from an EMBL/GenBank/DDBJ whole genome shotgun (WGS) entry which is preliminary data.</text>
</comment>
<organism evidence="1 2">
    <name type="scientific">Manihot esculenta</name>
    <name type="common">Cassava</name>
    <name type="synonym">Jatropha manihot</name>
    <dbReference type="NCBI Taxonomy" id="3983"/>
    <lineage>
        <taxon>Eukaryota</taxon>
        <taxon>Viridiplantae</taxon>
        <taxon>Streptophyta</taxon>
        <taxon>Embryophyta</taxon>
        <taxon>Tracheophyta</taxon>
        <taxon>Spermatophyta</taxon>
        <taxon>Magnoliopsida</taxon>
        <taxon>eudicotyledons</taxon>
        <taxon>Gunneridae</taxon>
        <taxon>Pentapetalae</taxon>
        <taxon>rosids</taxon>
        <taxon>fabids</taxon>
        <taxon>Malpighiales</taxon>
        <taxon>Euphorbiaceae</taxon>
        <taxon>Crotonoideae</taxon>
        <taxon>Manihoteae</taxon>
        <taxon>Manihot</taxon>
    </lineage>
</organism>
<name>A0ACB7G1R2_MANES</name>
<proteinExistence type="predicted"/>
<sequence>MTKSLMTAVESDIATKKLKHREHSPQFVRSDVSFGDKVVDSSGMDHDVDDSFLDEIDFDDSEISVDPSGSFPVISFSDDLDNLLAKRWSRALVIHLLRRKIGFKALHTRLQVL</sequence>
<accession>A0ACB7G1R2</accession>
<protein>
    <submittedName>
        <fullName evidence="1">Uncharacterized protein</fullName>
    </submittedName>
</protein>
<keyword evidence="2" id="KW-1185">Reference proteome</keyword>
<dbReference type="Proteomes" id="UP000091857">
    <property type="component" value="Chromosome 18"/>
</dbReference>
<evidence type="ECO:0000313" key="1">
    <source>
        <dbReference type="EMBL" id="KAG8633861.1"/>
    </source>
</evidence>
<gene>
    <name evidence="1" type="ORF">MANES_18G141041v8</name>
</gene>
<evidence type="ECO:0000313" key="2">
    <source>
        <dbReference type="Proteomes" id="UP000091857"/>
    </source>
</evidence>
<dbReference type="EMBL" id="CM004404">
    <property type="protein sequence ID" value="KAG8633861.1"/>
    <property type="molecule type" value="Genomic_DNA"/>
</dbReference>